<keyword evidence="2" id="KW-1185">Reference proteome</keyword>
<name>A0A133V058_9EURY</name>
<dbReference type="EMBL" id="LHXU01000029">
    <property type="protein sequence ID" value="KXA99832.1"/>
    <property type="molecule type" value="Genomic_DNA"/>
</dbReference>
<evidence type="ECO:0000313" key="1">
    <source>
        <dbReference type="EMBL" id="KXA99832.1"/>
    </source>
</evidence>
<feature type="non-terminal residue" evidence="1">
    <location>
        <position position="1"/>
    </location>
</feature>
<organism evidence="1 2">
    <name type="scientific">candidate division MSBL1 archaeon SCGC-AAA259M10</name>
    <dbReference type="NCBI Taxonomy" id="1698270"/>
    <lineage>
        <taxon>Archaea</taxon>
        <taxon>Methanobacteriati</taxon>
        <taxon>Methanobacteriota</taxon>
        <taxon>candidate division MSBL1</taxon>
    </lineage>
</organism>
<gene>
    <name evidence="1" type="ORF">AKJ40_02335</name>
</gene>
<reference evidence="1 2" key="1">
    <citation type="journal article" date="2016" name="Sci. Rep.">
        <title>Metabolic traits of an uncultured archaeal lineage -MSBL1- from brine pools of the Red Sea.</title>
        <authorList>
            <person name="Mwirichia R."/>
            <person name="Alam I."/>
            <person name="Rashid M."/>
            <person name="Vinu M."/>
            <person name="Ba-Alawi W."/>
            <person name="Anthony Kamau A."/>
            <person name="Kamanda Ngugi D."/>
            <person name="Goker M."/>
            <person name="Klenk H.P."/>
            <person name="Bajic V."/>
            <person name="Stingl U."/>
        </authorList>
    </citation>
    <scope>NUCLEOTIDE SEQUENCE [LARGE SCALE GENOMIC DNA]</scope>
    <source>
        <strain evidence="1">SCGC-AAA259M10</strain>
    </source>
</reference>
<proteinExistence type="predicted"/>
<evidence type="ECO:0000313" key="2">
    <source>
        <dbReference type="Proteomes" id="UP000070341"/>
    </source>
</evidence>
<sequence length="61" mass="7219">LIREIDELGLQPYSYPEPLDPIDKEDIKLVYWLAIAPKEEEKKRLTGFISQNTLKKYEPSR</sequence>
<accession>A0A133V058</accession>
<protein>
    <submittedName>
        <fullName evidence="1">Uncharacterized protein</fullName>
    </submittedName>
</protein>
<dbReference type="AlphaFoldDB" id="A0A133V058"/>
<dbReference type="Proteomes" id="UP000070341">
    <property type="component" value="Unassembled WGS sequence"/>
</dbReference>
<comment type="caution">
    <text evidence="1">The sequence shown here is derived from an EMBL/GenBank/DDBJ whole genome shotgun (WGS) entry which is preliminary data.</text>
</comment>